<dbReference type="PANTHER" id="PTHR30582">
    <property type="entry name" value="L,D-TRANSPEPTIDASE"/>
    <property type="match status" value="1"/>
</dbReference>
<keyword evidence="5" id="KW-0378">Hydrolase</keyword>
<dbReference type="InterPro" id="IPR036779">
    <property type="entry name" value="LysM_dom_sf"/>
</dbReference>
<feature type="domain" description="L,D-TPase catalytic" evidence="10">
    <location>
        <begin position="79"/>
        <end position="212"/>
    </location>
</feature>
<keyword evidence="3" id="KW-0328">Glycosyltransferase</keyword>
<evidence type="ECO:0000256" key="3">
    <source>
        <dbReference type="ARBA" id="ARBA00022676"/>
    </source>
</evidence>
<dbReference type="GO" id="GO:0071555">
    <property type="term" value="P:cell wall organization"/>
    <property type="evidence" value="ECO:0007669"/>
    <property type="project" value="UniProtKB-UniRule"/>
</dbReference>
<accession>A0A177E878</accession>
<dbReference type="EMBL" id="LSFI01000022">
    <property type="protein sequence ID" value="OAG27701.1"/>
    <property type="molecule type" value="Genomic_DNA"/>
</dbReference>
<dbReference type="GO" id="GO:0005576">
    <property type="term" value="C:extracellular region"/>
    <property type="evidence" value="ECO:0007669"/>
    <property type="project" value="TreeGrafter"/>
</dbReference>
<dbReference type="GO" id="GO:0071972">
    <property type="term" value="F:peptidoglycan L,D-transpeptidase activity"/>
    <property type="evidence" value="ECO:0007669"/>
    <property type="project" value="TreeGrafter"/>
</dbReference>
<evidence type="ECO:0000256" key="8">
    <source>
        <dbReference type="ARBA" id="ARBA00023316"/>
    </source>
</evidence>
<proteinExistence type="inferred from homology"/>
<dbReference type="InterPro" id="IPR005490">
    <property type="entry name" value="LD_TPept_cat_dom"/>
</dbReference>
<name>A0A177E878_9BACT</name>
<dbReference type="PANTHER" id="PTHR30582:SF24">
    <property type="entry name" value="L,D-TRANSPEPTIDASE ERFK_SRFK-RELATED"/>
    <property type="match status" value="1"/>
</dbReference>
<dbReference type="SUPFAM" id="SSF141523">
    <property type="entry name" value="L,D-transpeptidase catalytic domain-like"/>
    <property type="match status" value="1"/>
</dbReference>
<evidence type="ECO:0000313" key="12">
    <source>
        <dbReference type="Proteomes" id="UP000076964"/>
    </source>
</evidence>
<evidence type="ECO:0000256" key="4">
    <source>
        <dbReference type="ARBA" id="ARBA00022679"/>
    </source>
</evidence>
<evidence type="ECO:0000256" key="2">
    <source>
        <dbReference type="ARBA" id="ARBA00005992"/>
    </source>
</evidence>
<evidence type="ECO:0000313" key="11">
    <source>
        <dbReference type="EMBL" id="OAG27701.1"/>
    </source>
</evidence>
<feature type="active site" description="Nucleophile" evidence="9">
    <location>
        <position position="188"/>
    </location>
</feature>
<dbReference type="Gene3D" id="2.40.440.10">
    <property type="entry name" value="L,D-transpeptidase catalytic domain-like"/>
    <property type="match status" value="1"/>
</dbReference>
<feature type="active site" description="Proton donor/acceptor" evidence="9">
    <location>
        <position position="172"/>
    </location>
</feature>
<dbReference type="FunFam" id="2.40.440.10:FF:000002">
    <property type="entry name" value="L,D-transpeptidase ErfK/SrfK"/>
    <property type="match status" value="1"/>
</dbReference>
<dbReference type="GO" id="GO:0008360">
    <property type="term" value="P:regulation of cell shape"/>
    <property type="evidence" value="ECO:0007669"/>
    <property type="project" value="UniProtKB-UniRule"/>
</dbReference>
<evidence type="ECO:0000256" key="9">
    <source>
        <dbReference type="PROSITE-ProRule" id="PRU01373"/>
    </source>
</evidence>
<comment type="caution">
    <text evidence="11">The sequence shown here is derived from an EMBL/GenBank/DDBJ whole genome shotgun (WGS) entry which is preliminary data.</text>
</comment>
<dbReference type="UniPathway" id="UPA00219"/>
<dbReference type="PROSITE" id="PS52029">
    <property type="entry name" value="LD_TPASE"/>
    <property type="match status" value="1"/>
</dbReference>
<organism evidence="11 12">
    <name type="scientific">Thermodesulfatator autotrophicus</name>
    <dbReference type="NCBI Taxonomy" id="1795632"/>
    <lineage>
        <taxon>Bacteria</taxon>
        <taxon>Pseudomonadati</taxon>
        <taxon>Thermodesulfobacteriota</taxon>
        <taxon>Thermodesulfobacteria</taxon>
        <taxon>Thermodesulfobacteriales</taxon>
        <taxon>Thermodesulfatatoraceae</taxon>
        <taxon>Thermodesulfatator</taxon>
    </lineage>
</organism>
<keyword evidence="4" id="KW-0808">Transferase</keyword>
<dbReference type="AlphaFoldDB" id="A0A177E878"/>
<dbReference type="GO" id="GO:0016757">
    <property type="term" value="F:glycosyltransferase activity"/>
    <property type="evidence" value="ECO:0007669"/>
    <property type="project" value="UniProtKB-KW"/>
</dbReference>
<dbReference type="Proteomes" id="UP000076964">
    <property type="component" value="Unassembled WGS sequence"/>
</dbReference>
<evidence type="ECO:0000256" key="7">
    <source>
        <dbReference type="ARBA" id="ARBA00022984"/>
    </source>
</evidence>
<dbReference type="CDD" id="cd16913">
    <property type="entry name" value="YkuD_like"/>
    <property type="match status" value="1"/>
</dbReference>
<evidence type="ECO:0000259" key="10">
    <source>
        <dbReference type="PROSITE" id="PS52029"/>
    </source>
</evidence>
<dbReference type="STRING" id="1795632.TH606_05580"/>
<sequence length="289" mass="32785">MAGKAFALDRFVWDSHHTVVGEVKKHVISDNETLLDIARWYDLGYNQIILANPEYDPWIPPAGKEVVIPSQYVLPSVKTGLVVNLAEMRLYFFTKEGDKNVVYTAPIGIGTDGKLTELGIYTIVRKRKNPPWHVPESIRKEEPDLPKVVPPGPENPLGTRAFYLSRGSYMIHGTNKPWGIGRRVSHGCMRLYPEDIEALYPLVPVGTPVTVIYEPYKLGLKGNKVYLQVFPDFENKITSSFAEIIRLSNFLKKEQSGKIILYWMEIRKFLEEKDGIPHIVGEIKGIPPN</sequence>
<comment type="similarity">
    <text evidence="2">Belongs to the YkuD family.</text>
</comment>
<evidence type="ECO:0000256" key="6">
    <source>
        <dbReference type="ARBA" id="ARBA00022960"/>
    </source>
</evidence>
<evidence type="ECO:0000256" key="1">
    <source>
        <dbReference type="ARBA" id="ARBA00004752"/>
    </source>
</evidence>
<dbReference type="SUPFAM" id="SSF54106">
    <property type="entry name" value="LysM domain"/>
    <property type="match status" value="1"/>
</dbReference>
<comment type="pathway">
    <text evidence="1 9">Cell wall biogenesis; peptidoglycan biosynthesis.</text>
</comment>
<keyword evidence="7 9" id="KW-0573">Peptidoglycan synthesis</keyword>
<keyword evidence="12" id="KW-1185">Reference proteome</keyword>
<gene>
    <name evidence="11" type="ORF">TH606_05580</name>
</gene>
<dbReference type="InterPro" id="IPR050979">
    <property type="entry name" value="LD-transpeptidase"/>
</dbReference>
<dbReference type="InterPro" id="IPR038063">
    <property type="entry name" value="Transpep_catalytic_dom"/>
</dbReference>
<keyword evidence="8 9" id="KW-0961">Cell wall biogenesis/degradation</keyword>
<keyword evidence="6 9" id="KW-0133">Cell shape</keyword>
<dbReference type="InterPro" id="IPR018392">
    <property type="entry name" value="LysM"/>
</dbReference>
<dbReference type="CDD" id="cd00118">
    <property type="entry name" value="LysM"/>
    <property type="match status" value="1"/>
</dbReference>
<dbReference type="Pfam" id="PF03734">
    <property type="entry name" value="YkuD"/>
    <property type="match status" value="1"/>
</dbReference>
<dbReference type="GO" id="GO:0018104">
    <property type="term" value="P:peptidoglycan-protein cross-linking"/>
    <property type="evidence" value="ECO:0007669"/>
    <property type="project" value="TreeGrafter"/>
</dbReference>
<protein>
    <recommendedName>
        <fullName evidence="10">L,D-TPase catalytic domain-containing protein</fullName>
    </recommendedName>
</protein>
<evidence type="ECO:0000256" key="5">
    <source>
        <dbReference type="ARBA" id="ARBA00022801"/>
    </source>
</evidence>
<reference evidence="11 12" key="1">
    <citation type="submission" date="2016-02" db="EMBL/GenBank/DDBJ databases">
        <title>Draft genome sequence of Thermodesulfatator sp. S606.</title>
        <authorList>
            <person name="Lai Q."/>
            <person name="Cao J."/>
            <person name="Dupont S."/>
            <person name="Shao Z."/>
            <person name="Jebbar M."/>
            <person name="Alain K."/>
        </authorList>
    </citation>
    <scope>NUCLEOTIDE SEQUENCE [LARGE SCALE GENOMIC DNA]</scope>
    <source>
        <strain evidence="11 12">S606</strain>
    </source>
</reference>